<dbReference type="PANTHER" id="PTHR28608:SF1">
    <property type="entry name" value="INTEGRATOR COMPLEX SUBUNIT 2"/>
    <property type="match status" value="1"/>
</dbReference>
<keyword evidence="3" id="KW-0539">Nucleus</keyword>
<sequence>MNQPLLSPLVSTKDFGRAIRSIKSRDVSKLIDVFVEIEPLGVILRPIICTLLLKNSSDAESITQTDRLFENVSNHPLLVALLLTVADKLTRLLSYDQILSALHSLPYSQFFIETLIVGKPQLTPSAVNSIILSQKLDSSTMNSYLHGIAKISPSANELIQSCCLKYRIHCFLSISFLCDMNHTDFLDTLHSELFYRKETLAWLTTQFTSRVLINEKVIPKFKLKVMSIVELLTSLYTDPQEKHKPTHEDYAIGNATIYVLCVMKTTLNVKFLPEDSSKIMSLFESVLLNDVNENSIQLFMMAISMAVCYGDFSSGNAKVENSMLSRLTRWLTRLISRCAGNDEDLAVQTELPRLKEFLLIYGIHFIYEEKDEIEEVIRKTIEYRPMRIKSLTTHRLKQVFTQSIYKSTSLSELAISVSPTKQLTSDMNEMVPLHAVLHLLKGRQFSAHGIQNVATWIFNQICQCALPLHPHVPKVIKALISSNIPKTKKDFGNLQGPIPADLIVETCLDPSVSILSKTLLAYYLASLAVVLSKKTDFLYRNYQTAGKMKIKFPATALRRLPLKRFLAFAENTPSLANSIYPKFLSTISFVAPELLIFDKPDKELPSEIATYTAEELESLSKKYNKQSSNNDYKSRIKFTINCSFYPQGLKRVKHVLTHIRLRGTMTQLESLGDEDLETFWKIARPLANLPEDKHIPRWFMLSTKKLWFRLLRHIPRQLWVETLQDLGKTKEQKEQTLITEFRLRGSQERSHIELMEAQRVKTNILLTTKVAILQVLIEMMLPSSDDDLTTIGQLRLREIQCQICFFIHETFIDDHVMHGQPVLCKLLHFQGYSPEAISSLVHGVPSMHICVSFVPELLKYSDLKLRSFAIQLLSHLSYHYPIPRTLELSKLAVRIGFTLLGGLSHDDLISFFEAVLPAYARITHVYSPLNNFVVDLLQRLQRISSTCIVQHRNDVRLVKNYGRLDLAIDECFSDIISGHRMNKTVEDCSIEN</sequence>
<evidence type="ECO:0000313" key="4">
    <source>
        <dbReference type="EMBL" id="AAT47882.1"/>
    </source>
</evidence>
<accession>Q66S10</accession>
<evidence type="ECO:0000256" key="3">
    <source>
        <dbReference type="ARBA" id="ARBA00023242"/>
    </source>
</evidence>
<dbReference type="EMBL" id="AY613856">
    <property type="protein sequence ID" value="AAT47882.1"/>
    <property type="molecule type" value="Genomic_DNA"/>
</dbReference>
<dbReference type="GO" id="GO:0032039">
    <property type="term" value="C:integrator complex"/>
    <property type="evidence" value="ECO:0007669"/>
    <property type="project" value="InterPro"/>
</dbReference>
<name>Q66S10_OIKDI</name>
<proteinExistence type="inferred from homology"/>
<dbReference type="PANTHER" id="PTHR28608">
    <property type="entry name" value="INTEGRATOR COMPLEX SUBUNIT 2"/>
    <property type="match status" value="1"/>
</dbReference>
<evidence type="ECO:0000256" key="2">
    <source>
        <dbReference type="ARBA" id="ARBA00006705"/>
    </source>
</evidence>
<dbReference type="Pfam" id="PF14750">
    <property type="entry name" value="INTS2"/>
    <property type="match status" value="2"/>
</dbReference>
<evidence type="ECO:0008006" key="5">
    <source>
        <dbReference type="Google" id="ProtNLM"/>
    </source>
</evidence>
<dbReference type="AlphaFoldDB" id="Q66S10"/>
<dbReference type="PRINTS" id="PR02105">
    <property type="entry name" value="INTSUBUNIT2"/>
</dbReference>
<dbReference type="GO" id="GO:0034472">
    <property type="term" value="P:snRNA 3'-end processing"/>
    <property type="evidence" value="ECO:0007669"/>
    <property type="project" value="TreeGrafter"/>
</dbReference>
<comment type="similarity">
    <text evidence="2">Belongs to the Integrator subunit 2 family.</text>
</comment>
<reference evidence="4" key="1">
    <citation type="journal article" date="2004" name="Nature">
        <title>Hox cluster disintegration with persistent anteroposterior order of expression in Oikopleura dioica.</title>
        <authorList>
            <person name="Seo H.C."/>
            <person name="Edvardsen R.B."/>
            <person name="Maeland A.D."/>
            <person name="Bjordal M."/>
            <person name="Jensen M.F."/>
            <person name="Hansen A."/>
            <person name="Flaat M."/>
            <person name="Weissenbach J."/>
            <person name="Lehrach H."/>
            <person name="Wincker P."/>
            <person name="Reinhardt R."/>
            <person name="Chourrout D."/>
        </authorList>
    </citation>
    <scope>NUCLEOTIDE SEQUENCE</scope>
</reference>
<evidence type="ECO:0000256" key="1">
    <source>
        <dbReference type="ARBA" id="ARBA00004123"/>
    </source>
</evidence>
<gene>
    <name evidence="4" type="ORF">008-45</name>
</gene>
<comment type="subcellular location">
    <subcellularLocation>
        <location evidence="1">Nucleus</location>
    </subcellularLocation>
</comment>
<protein>
    <recommendedName>
        <fullName evidence="5">Integrator complex subunit 2</fullName>
    </recommendedName>
</protein>
<dbReference type="InterPro" id="IPR026236">
    <property type="entry name" value="Int2_metazoa"/>
</dbReference>
<dbReference type="InterPro" id="IPR029321">
    <property type="entry name" value="INTS2"/>
</dbReference>
<reference evidence="4" key="2">
    <citation type="journal article" date="2005" name="Curr. Biol.">
        <title>Remodelling of the homeobox gene complement in the tunicate Oikopleura dioica.</title>
        <authorList>
            <person name="Edvardsen R.B."/>
            <person name="Seo H.C."/>
            <person name="Jensen M.F."/>
            <person name="Mialon A."/>
            <person name="Mikhaleva J."/>
            <person name="Bjordal M."/>
            <person name="Cartry J."/>
            <person name="Reinhardt R."/>
            <person name="Weissenbach J."/>
            <person name="Wincker P."/>
            <person name="Chourrout D."/>
        </authorList>
    </citation>
    <scope>NUCLEOTIDE SEQUENCE</scope>
</reference>
<organism evidence="4">
    <name type="scientific">Oikopleura dioica</name>
    <name type="common">Tunicate</name>
    <dbReference type="NCBI Taxonomy" id="34765"/>
    <lineage>
        <taxon>Eukaryota</taxon>
        <taxon>Metazoa</taxon>
        <taxon>Chordata</taxon>
        <taxon>Tunicata</taxon>
        <taxon>Appendicularia</taxon>
        <taxon>Copelata</taxon>
        <taxon>Oikopleuridae</taxon>
        <taxon>Oikopleura</taxon>
    </lineage>
</organism>